<dbReference type="InterPro" id="IPR009057">
    <property type="entry name" value="Homeodomain-like_sf"/>
</dbReference>
<proteinExistence type="predicted"/>
<dbReference type="PANTHER" id="PTHR30055">
    <property type="entry name" value="HTH-TYPE TRANSCRIPTIONAL REGULATOR RUTR"/>
    <property type="match status" value="1"/>
</dbReference>
<keyword evidence="2 4" id="KW-0238">DNA-binding</keyword>
<evidence type="ECO:0000313" key="6">
    <source>
        <dbReference type="EMBL" id="GLI02475.1"/>
    </source>
</evidence>
<dbReference type="SUPFAM" id="SSF46785">
    <property type="entry name" value="Winged helix' DNA-binding domain"/>
    <property type="match status" value="1"/>
</dbReference>
<comment type="caution">
    <text evidence="6">The sequence shown here is derived from an EMBL/GenBank/DDBJ whole genome shotgun (WGS) entry which is preliminary data.</text>
</comment>
<name>A0ABQ5R731_9ACTN</name>
<evidence type="ECO:0000313" key="7">
    <source>
        <dbReference type="Proteomes" id="UP001144280"/>
    </source>
</evidence>
<dbReference type="SUPFAM" id="SSF48498">
    <property type="entry name" value="Tetracyclin repressor-like, C-terminal domain"/>
    <property type="match status" value="1"/>
</dbReference>
<dbReference type="Gene3D" id="1.10.10.60">
    <property type="entry name" value="Homeodomain-like"/>
    <property type="match status" value="1"/>
</dbReference>
<dbReference type="Gene3D" id="1.10.10.10">
    <property type="entry name" value="Winged helix-like DNA-binding domain superfamily/Winged helix DNA-binding domain"/>
    <property type="match status" value="1"/>
</dbReference>
<dbReference type="SUPFAM" id="SSF46689">
    <property type="entry name" value="Homeodomain-like"/>
    <property type="match status" value="1"/>
</dbReference>
<organism evidence="6 7">
    <name type="scientific">Phytohabitans aurantiacus</name>
    <dbReference type="NCBI Taxonomy" id="3016789"/>
    <lineage>
        <taxon>Bacteria</taxon>
        <taxon>Bacillati</taxon>
        <taxon>Actinomycetota</taxon>
        <taxon>Actinomycetes</taxon>
        <taxon>Micromonosporales</taxon>
        <taxon>Micromonosporaceae</taxon>
    </lineage>
</organism>
<accession>A0ABQ5R731</accession>
<dbReference type="Proteomes" id="UP001144280">
    <property type="component" value="Unassembled WGS sequence"/>
</dbReference>
<dbReference type="Pfam" id="PF02909">
    <property type="entry name" value="TetR_C_1"/>
    <property type="match status" value="1"/>
</dbReference>
<dbReference type="InterPro" id="IPR050109">
    <property type="entry name" value="HTH-type_TetR-like_transc_reg"/>
</dbReference>
<dbReference type="InterPro" id="IPR036271">
    <property type="entry name" value="Tet_transcr_reg_TetR-rel_C_sf"/>
</dbReference>
<evidence type="ECO:0000256" key="4">
    <source>
        <dbReference type="PROSITE-ProRule" id="PRU00335"/>
    </source>
</evidence>
<feature type="domain" description="HTH tetR-type" evidence="5">
    <location>
        <begin position="58"/>
        <end position="118"/>
    </location>
</feature>
<dbReference type="PANTHER" id="PTHR30055:SF151">
    <property type="entry name" value="TRANSCRIPTIONAL REGULATORY PROTEIN"/>
    <property type="match status" value="1"/>
</dbReference>
<sequence>MREFGVALATATKALAMLRQEGVVTAVPRVGTVVAGSPTGASAPAPVVPRRARPGEPAVDRDGIVQAAIRIADAEGLAALSMRRVAADIGIPTMSLYRYVPSKEDLLLRMVDAVFAEDPLPEPAPHWRTSLEDLAHLQWAICHRHPWVARQVSITRPMAVPNGMAHTEASLRALDGLGLDKATMVHAAVTIAGHVVGTALHLEQEVEAEQDTGLSNEEWYEAQDLTLGRLLASGRFPMLASLDEIPDFDLNLDIVFELGLRLLLDGLAAMIGAERALQRDHDQLG</sequence>
<keyword evidence="1" id="KW-0805">Transcription regulation</keyword>
<dbReference type="Gene3D" id="1.10.357.10">
    <property type="entry name" value="Tetracycline Repressor, domain 2"/>
    <property type="match status" value="1"/>
</dbReference>
<evidence type="ECO:0000259" key="5">
    <source>
        <dbReference type="PROSITE" id="PS50977"/>
    </source>
</evidence>
<evidence type="ECO:0000256" key="2">
    <source>
        <dbReference type="ARBA" id="ARBA00023125"/>
    </source>
</evidence>
<evidence type="ECO:0000256" key="3">
    <source>
        <dbReference type="ARBA" id="ARBA00023163"/>
    </source>
</evidence>
<protein>
    <submittedName>
        <fullName evidence="6">GntR family transcriptional regulator</fullName>
    </submittedName>
</protein>
<dbReference type="Pfam" id="PF00440">
    <property type="entry name" value="TetR_N"/>
    <property type="match status" value="1"/>
</dbReference>
<dbReference type="InterPro" id="IPR001647">
    <property type="entry name" value="HTH_TetR"/>
</dbReference>
<dbReference type="InterPro" id="IPR036390">
    <property type="entry name" value="WH_DNA-bd_sf"/>
</dbReference>
<dbReference type="PROSITE" id="PS50977">
    <property type="entry name" value="HTH_TETR_2"/>
    <property type="match status" value="1"/>
</dbReference>
<gene>
    <name evidence="6" type="ORF">Pa4123_77530</name>
</gene>
<dbReference type="EMBL" id="BSDI01000063">
    <property type="protein sequence ID" value="GLI02475.1"/>
    <property type="molecule type" value="Genomic_DNA"/>
</dbReference>
<reference evidence="6" key="1">
    <citation type="submission" date="2022-12" db="EMBL/GenBank/DDBJ databases">
        <title>New Phytohabitans aurantiacus sp. RD004123 nov., an actinomycete isolated from soil.</title>
        <authorList>
            <person name="Triningsih D.W."/>
            <person name="Harunari E."/>
            <person name="Igarashi Y."/>
        </authorList>
    </citation>
    <scope>NUCLEOTIDE SEQUENCE</scope>
    <source>
        <strain evidence="6">RD004123</strain>
    </source>
</reference>
<evidence type="ECO:0000256" key="1">
    <source>
        <dbReference type="ARBA" id="ARBA00023015"/>
    </source>
</evidence>
<feature type="DNA-binding region" description="H-T-H motif" evidence="4">
    <location>
        <begin position="81"/>
        <end position="100"/>
    </location>
</feature>
<dbReference type="InterPro" id="IPR036388">
    <property type="entry name" value="WH-like_DNA-bd_sf"/>
</dbReference>
<dbReference type="InterPro" id="IPR004111">
    <property type="entry name" value="Repressor_TetR_C"/>
</dbReference>
<keyword evidence="7" id="KW-1185">Reference proteome</keyword>
<keyword evidence="3" id="KW-0804">Transcription</keyword>